<dbReference type="Gene3D" id="3.40.50.360">
    <property type="match status" value="1"/>
</dbReference>
<evidence type="ECO:0000313" key="4">
    <source>
        <dbReference type="EMBL" id="SEF90517.1"/>
    </source>
</evidence>
<dbReference type="PANTHER" id="PTHR10204:SF34">
    <property type="entry name" value="NAD(P)H DEHYDROGENASE [QUINONE] 1 ISOFORM 1"/>
    <property type="match status" value="1"/>
</dbReference>
<dbReference type="InterPro" id="IPR058595">
    <property type="entry name" value="Avidin-like"/>
</dbReference>
<dbReference type="PANTHER" id="PTHR10204">
    <property type="entry name" value="NAD P H OXIDOREDUCTASE-RELATED"/>
    <property type="match status" value="1"/>
</dbReference>
<dbReference type="Pfam" id="PF02525">
    <property type="entry name" value="Flavodoxin_2"/>
    <property type="match status" value="1"/>
</dbReference>
<evidence type="ECO:0000313" key="5">
    <source>
        <dbReference type="Proteomes" id="UP000236735"/>
    </source>
</evidence>
<dbReference type="InterPro" id="IPR051545">
    <property type="entry name" value="NAD(P)H_dehydrogenase_qn"/>
</dbReference>
<dbReference type="Pfam" id="PF26421">
    <property type="entry name" value="Avidin_like"/>
    <property type="match status" value="1"/>
</dbReference>
<reference evidence="4 5" key="1">
    <citation type="submission" date="2016-10" db="EMBL/GenBank/DDBJ databases">
        <authorList>
            <person name="de Groot N.N."/>
        </authorList>
    </citation>
    <scope>NUCLEOTIDE SEQUENCE [LARGE SCALE GENOMIC DNA]</scope>
    <source>
        <strain evidence="4 5">AR32</strain>
    </source>
</reference>
<dbReference type="Proteomes" id="UP000236735">
    <property type="component" value="Unassembled WGS sequence"/>
</dbReference>
<evidence type="ECO:0000259" key="3">
    <source>
        <dbReference type="Pfam" id="PF02525"/>
    </source>
</evidence>
<sequence>MKAFIVYCHPSEESFTSHVRDAFIKGIVDSGNEYVLSDLYQMDFKTDMSEKEYLRDANYSTEPCLEADVLAEQAKINAADAIIFIYPVFWTEAPAKLIGWFDRVFTYGFAYGPKTMKVLEKGLILCTAGNTTDKLEQFGLLPSMKKVMFGDRLFNRVKHTDFVVFGGMTRACPTRRDNWDENLATAYNRGLTLFSSTEAEFSLDGRHFVAINNSDSGEVSIQTVFCYHQKDKTVWAEYSGGDIIKGFLVGKIDTDNELQFTYQHINTSGELKTGSCHSVPRTENGKLRFYESWQWTSGPTGTSIIEEI</sequence>
<dbReference type="InterPro" id="IPR003680">
    <property type="entry name" value="Flavodoxin_fold"/>
</dbReference>
<dbReference type="InterPro" id="IPR029039">
    <property type="entry name" value="Flavoprotein-like_sf"/>
</dbReference>
<proteinExistence type="inferred from homology"/>
<keyword evidence="2" id="KW-0560">Oxidoreductase</keyword>
<organism evidence="4 5">
    <name type="scientific">Xylanibacter ruminicola</name>
    <name type="common">Prevotella ruminicola</name>
    <dbReference type="NCBI Taxonomy" id="839"/>
    <lineage>
        <taxon>Bacteria</taxon>
        <taxon>Pseudomonadati</taxon>
        <taxon>Bacteroidota</taxon>
        <taxon>Bacteroidia</taxon>
        <taxon>Bacteroidales</taxon>
        <taxon>Prevotellaceae</taxon>
        <taxon>Xylanibacter</taxon>
    </lineage>
</organism>
<dbReference type="RefSeq" id="WP_219817622.1">
    <property type="nucleotide sequence ID" value="NZ_FNUV01000005.1"/>
</dbReference>
<dbReference type="AlphaFoldDB" id="A0A1H5VVC8"/>
<dbReference type="GO" id="GO:0003955">
    <property type="term" value="F:NAD(P)H dehydrogenase (quinone) activity"/>
    <property type="evidence" value="ECO:0007669"/>
    <property type="project" value="TreeGrafter"/>
</dbReference>
<dbReference type="SUPFAM" id="SSF52218">
    <property type="entry name" value="Flavoproteins"/>
    <property type="match status" value="1"/>
</dbReference>
<evidence type="ECO:0000256" key="2">
    <source>
        <dbReference type="ARBA" id="ARBA00023002"/>
    </source>
</evidence>
<protein>
    <submittedName>
        <fullName evidence="4">Putative NADPH-quinone reductase (Modulator of drug activity B)</fullName>
    </submittedName>
</protein>
<accession>A0A1H5VVC8</accession>
<evidence type="ECO:0000256" key="1">
    <source>
        <dbReference type="ARBA" id="ARBA00006252"/>
    </source>
</evidence>
<name>A0A1H5VVC8_XYLRU</name>
<gene>
    <name evidence="4" type="ORF">SAMN05216354_2035</name>
</gene>
<dbReference type="EMBL" id="FNUV01000005">
    <property type="protein sequence ID" value="SEF90517.1"/>
    <property type="molecule type" value="Genomic_DNA"/>
</dbReference>
<feature type="domain" description="Flavodoxin-like fold" evidence="3">
    <location>
        <begin position="1"/>
        <end position="136"/>
    </location>
</feature>
<dbReference type="GO" id="GO:0005829">
    <property type="term" value="C:cytosol"/>
    <property type="evidence" value="ECO:0007669"/>
    <property type="project" value="TreeGrafter"/>
</dbReference>
<comment type="similarity">
    <text evidence="1">Belongs to the NAD(P)H dehydrogenase (quinone) family.</text>
</comment>